<sequence>MKSYLILLVIFLLFGCSHSDRHDSYDGTFVTKNGIKFQLRADSTATISFNDTLTYESTWKVVKDSKGEYVNIEFGGYPTYYYFQNNKLYRSIREMRHDAHGESVKYE</sequence>
<dbReference type="PROSITE" id="PS51257">
    <property type="entry name" value="PROKAR_LIPOPROTEIN"/>
    <property type="match status" value="1"/>
</dbReference>
<feature type="signal peptide" evidence="1">
    <location>
        <begin position="1"/>
        <end position="19"/>
    </location>
</feature>
<keyword evidence="1" id="KW-0732">Signal</keyword>
<comment type="caution">
    <text evidence="2">The sequence shown here is derived from an EMBL/GenBank/DDBJ whole genome shotgun (WGS) entry which is preliminary data.</text>
</comment>
<feature type="chain" id="PRO_5036761572" description="Lipoprotein" evidence="1">
    <location>
        <begin position="20"/>
        <end position="107"/>
    </location>
</feature>
<evidence type="ECO:0000256" key="1">
    <source>
        <dbReference type="SAM" id="SignalP"/>
    </source>
</evidence>
<reference evidence="2" key="1">
    <citation type="journal article" date="2021" name="PeerJ">
        <title>Extensive microbial diversity within the chicken gut microbiome revealed by metagenomics and culture.</title>
        <authorList>
            <person name="Gilroy R."/>
            <person name="Ravi A."/>
            <person name="Getino M."/>
            <person name="Pursley I."/>
            <person name="Horton D.L."/>
            <person name="Alikhan N.F."/>
            <person name="Baker D."/>
            <person name="Gharbi K."/>
            <person name="Hall N."/>
            <person name="Watson M."/>
            <person name="Adriaenssens E.M."/>
            <person name="Foster-Nyarko E."/>
            <person name="Jarju S."/>
            <person name="Secka A."/>
            <person name="Antonio M."/>
            <person name="Oren A."/>
            <person name="Chaudhuri R.R."/>
            <person name="La Ragione R."/>
            <person name="Hildebrand F."/>
            <person name="Pallen M.J."/>
        </authorList>
    </citation>
    <scope>NUCLEOTIDE SEQUENCE</scope>
    <source>
        <strain evidence="2">G4-2901</strain>
    </source>
</reference>
<dbReference type="Proteomes" id="UP000783796">
    <property type="component" value="Unassembled WGS sequence"/>
</dbReference>
<reference evidence="2" key="2">
    <citation type="submission" date="2021-04" db="EMBL/GenBank/DDBJ databases">
        <authorList>
            <person name="Gilroy R."/>
        </authorList>
    </citation>
    <scope>NUCLEOTIDE SEQUENCE</scope>
    <source>
        <strain evidence="2">G4-2901</strain>
    </source>
</reference>
<accession>A0A948TEB4</accession>
<organism evidence="2 3">
    <name type="scientific">Candidatus Phocaeicola faecigallinarum</name>
    <dbReference type="NCBI Taxonomy" id="2838732"/>
    <lineage>
        <taxon>Bacteria</taxon>
        <taxon>Pseudomonadati</taxon>
        <taxon>Bacteroidota</taxon>
        <taxon>Bacteroidia</taxon>
        <taxon>Bacteroidales</taxon>
        <taxon>Bacteroidaceae</taxon>
        <taxon>Phocaeicola</taxon>
    </lineage>
</organism>
<evidence type="ECO:0008006" key="4">
    <source>
        <dbReference type="Google" id="ProtNLM"/>
    </source>
</evidence>
<dbReference type="EMBL" id="JAHLFW010000112">
    <property type="protein sequence ID" value="MBU3839364.1"/>
    <property type="molecule type" value="Genomic_DNA"/>
</dbReference>
<gene>
    <name evidence="2" type="ORF">H9777_13870</name>
</gene>
<dbReference type="AlphaFoldDB" id="A0A948TEB4"/>
<evidence type="ECO:0000313" key="3">
    <source>
        <dbReference type="Proteomes" id="UP000783796"/>
    </source>
</evidence>
<protein>
    <recommendedName>
        <fullName evidence="4">Lipoprotein</fullName>
    </recommendedName>
</protein>
<evidence type="ECO:0000313" key="2">
    <source>
        <dbReference type="EMBL" id="MBU3839364.1"/>
    </source>
</evidence>
<proteinExistence type="predicted"/>
<name>A0A948TEB4_9BACT</name>